<evidence type="ECO:0000313" key="2">
    <source>
        <dbReference type="Proteomes" id="UP000241868"/>
    </source>
</evidence>
<keyword evidence="2" id="KW-1185">Reference proteome</keyword>
<proteinExistence type="predicted"/>
<dbReference type="AlphaFoldDB" id="A0A2P7U078"/>
<dbReference type="EMBL" id="PXYY01000032">
    <property type="protein sequence ID" value="PSJ80390.1"/>
    <property type="molecule type" value="Genomic_DNA"/>
</dbReference>
<reference evidence="1 2" key="1">
    <citation type="submission" date="2018-03" db="EMBL/GenBank/DDBJ databases">
        <title>Neisseria weixii sp. nov., isolated from the intestinal contents of Tibetan Plateau pika (Ochotona curzoniae) in Yushu, Qinghai Province, China.</title>
        <authorList>
            <person name="Gui Z."/>
        </authorList>
    </citation>
    <scope>NUCLEOTIDE SEQUENCE [LARGE SCALE GENOMIC DNA]</scope>
    <source>
        <strain evidence="1 2">ATCC 51483</strain>
    </source>
</reference>
<organism evidence="1 2">
    <name type="scientific">Neisseria iguanae</name>
    <dbReference type="NCBI Taxonomy" id="90242"/>
    <lineage>
        <taxon>Bacteria</taxon>
        <taxon>Pseudomonadati</taxon>
        <taxon>Pseudomonadota</taxon>
        <taxon>Betaproteobacteria</taxon>
        <taxon>Neisseriales</taxon>
        <taxon>Neisseriaceae</taxon>
        <taxon>Neisseria</taxon>
    </lineage>
</organism>
<dbReference type="RefSeq" id="WP_106741457.1">
    <property type="nucleotide sequence ID" value="NZ_PXYY01000032.1"/>
</dbReference>
<gene>
    <name evidence="1" type="ORF">C7N83_06455</name>
</gene>
<comment type="caution">
    <text evidence="1">The sequence shown here is derived from an EMBL/GenBank/DDBJ whole genome shotgun (WGS) entry which is preliminary data.</text>
</comment>
<accession>A0A2P7U078</accession>
<evidence type="ECO:0000313" key="1">
    <source>
        <dbReference type="EMBL" id="PSJ80390.1"/>
    </source>
</evidence>
<protein>
    <submittedName>
        <fullName evidence="1">Uncharacterized protein</fullName>
    </submittedName>
</protein>
<sequence length="107" mass="11794">METVVGDAGTVWQIFQRASFQCRRKSGSAGTETCKKLLETNVPDSHLHWNDGIWRFLCPLFSKTAIIAGAMRRWGFSGTLKTESFDEDGALPAAGPATIINDYILQS</sequence>
<name>A0A2P7U078_9NEIS</name>
<dbReference type="Proteomes" id="UP000241868">
    <property type="component" value="Unassembled WGS sequence"/>
</dbReference>